<name>A0A1V2A6B5_9BACI</name>
<accession>A0A1V2A6B5</accession>
<evidence type="ECO:0000256" key="1">
    <source>
        <dbReference type="SAM" id="MobiDB-lite"/>
    </source>
</evidence>
<feature type="region of interest" description="Disordered" evidence="1">
    <location>
        <begin position="1"/>
        <end position="23"/>
    </location>
</feature>
<proteinExistence type="predicted"/>
<reference evidence="2 3" key="1">
    <citation type="submission" date="2016-12" db="EMBL/GenBank/DDBJ databases">
        <title>Domibacillus sp. SAB 38T whole genome sequencing.</title>
        <authorList>
            <person name="Verma A."/>
            <person name="Ojha A.K."/>
            <person name="Krishnamurthi S."/>
        </authorList>
    </citation>
    <scope>NUCLEOTIDE SEQUENCE [LARGE SCALE GENOMIC DNA]</scope>
    <source>
        <strain evidence="2 3">SAB 38</strain>
    </source>
</reference>
<dbReference type="Proteomes" id="UP000188613">
    <property type="component" value="Unassembled WGS sequence"/>
</dbReference>
<organism evidence="2 3">
    <name type="scientific">Domibacillus epiphyticus</name>
    <dbReference type="NCBI Taxonomy" id="1714355"/>
    <lineage>
        <taxon>Bacteria</taxon>
        <taxon>Bacillati</taxon>
        <taxon>Bacillota</taxon>
        <taxon>Bacilli</taxon>
        <taxon>Bacillales</taxon>
        <taxon>Bacillaceae</taxon>
        <taxon>Domibacillus</taxon>
    </lineage>
</organism>
<keyword evidence="3" id="KW-1185">Reference proteome</keyword>
<sequence length="85" mass="9900">MINTEFYTRGDSPKGKTSEKNCQPGAPVKEIAEIIYLLPEKVGSNVKKTAFRGRFFLTVIQREYGMYFSNVSRLNRLLVYYFKCF</sequence>
<gene>
    <name evidence="2" type="ORF">BTO28_10745</name>
</gene>
<comment type="caution">
    <text evidence="2">The sequence shown here is derived from an EMBL/GenBank/DDBJ whole genome shotgun (WGS) entry which is preliminary data.</text>
</comment>
<protein>
    <submittedName>
        <fullName evidence="2">Uncharacterized protein</fullName>
    </submittedName>
</protein>
<evidence type="ECO:0000313" key="3">
    <source>
        <dbReference type="Proteomes" id="UP000188613"/>
    </source>
</evidence>
<evidence type="ECO:0000313" key="2">
    <source>
        <dbReference type="EMBL" id="OMP66526.1"/>
    </source>
</evidence>
<dbReference type="EMBL" id="MSFI01000019">
    <property type="protein sequence ID" value="OMP66526.1"/>
    <property type="molecule type" value="Genomic_DNA"/>
</dbReference>
<dbReference type="AlphaFoldDB" id="A0A1V2A6B5"/>